<evidence type="ECO:0000256" key="1">
    <source>
        <dbReference type="SAM" id="MobiDB-lite"/>
    </source>
</evidence>
<dbReference type="InterPro" id="IPR054482">
    <property type="entry name" value="NMB1110-like_3rd"/>
</dbReference>
<feature type="domain" description="Tail protein NMB1110-like C-terminal" evidence="3">
    <location>
        <begin position="268"/>
        <end position="336"/>
    </location>
</feature>
<dbReference type="InterPro" id="IPR026276">
    <property type="entry name" value="Baseplate_GpP"/>
</dbReference>
<dbReference type="RefSeq" id="WP_111750170.1">
    <property type="nucleotide sequence ID" value="NZ_PTPX01000014.1"/>
</dbReference>
<dbReference type="EMBL" id="PTPX01000014">
    <property type="protein sequence ID" value="RAL18488.1"/>
    <property type="molecule type" value="Genomic_DNA"/>
</dbReference>
<dbReference type="Gene3D" id="3.30.1920.10">
    <property type="entry name" value="Baseplate protein-like domains - 2 layer sandwich fold"/>
    <property type="match status" value="1"/>
</dbReference>
<feature type="domain" description="Tail protein NMB1110-like third" evidence="5">
    <location>
        <begin position="208"/>
        <end position="266"/>
    </location>
</feature>
<evidence type="ECO:0000259" key="5">
    <source>
        <dbReference type="Pfam" id="PF22630"/>
    </source>
</evidence>
<comment type="caution">
    <text evidence="6">The sequence shown here is derived from an EMBL/GenBank/DDBJ whole genome shotgun (WGS) entry which is preliminary data.</text>
</comment>
<accession>A0A328BVZ2</accession>
<reference evidence="7" key="1">
    <citation type="submission" date="2018-02" db="EMBL/GenBank/DDBJ databases">
        <title>Glaesserella australis sp. nov., isolated from the lungs of pigs.</title>
        <authorList>
            <person name="Turni C."/>
            <person name="Christensen H."/>
        </authorList>
    </citation>
    <scope>NUCLEOTIDE SEQUENCE [LARGE SCALE GENOMIC DNA]</scope>
    <source>
        <strain evidence="7">HS4635</strain>
    </source>
</reference>
<gene>
    <name evidence="6" type="ORF">C5N92_07170</name>
</gene>
<feature type="region of interest" description="Disordered" evidence="1">
    <location>
        <begin position="340"/>
        <end position="391"/>
    </location>
</feature>
<dbReference type="InterPro" id="IPR054034">
    <property type="entry name" value="NMB1110-like_C"/>
</dbReference>
<evidence type="ECO:0000259" key="3">
    <source>
        <dbReference type="Pfam" id="PF22174"/>
    </source>
</evidence>
<keyword evidence="7" id="KW-1185">Reference proteome</keyword>
<dbReference type="Pfam" id="PF22174">
    <property type="entry name" value="NMB1110-like_C"/>
    <property type="match status" value="1"/>
</dbReference>
<name>A0A328BVZ2_9PAST</name>
<evidence type="ECO:0000313" key="6">
    <source>
        <dbReference type="EMBL" id="RAL18488.1"/>
    </source>
</evidence>
<dbReference type="Pfam" id="PF22630">
    <property type="entry name" value="NMB1110_3rd"/>
    <property type="match status" value="1"/>
</dbReference>
<dbReference type="Gene3D" id="3.55.50.10">
    <property type="entry name" value="Baseplate protein-like domains"/>
    <property type="match status" value="1"/>
</dbReference>
<dbReference type="Pfam" id="PF21683">
    <property type="entry name" value="GpP-like_1st"/>
    <property type="match status" value="1"/>
</dbReference>
<dbReference type="InterPro" id="IPR049354">
    <property type="entry name" value="GpP-like_N"/>
</dbReference>
<dbReference type="SUPFAM" id="SSF69279">
    <property type="entry name" value="Phage tail proteins"/>
    <property type="match status" value="2"/>
</dbReference>
<dbReference type="OrthoDB" id="9016931at2"/>
<dbReference type="Gene3D" id="2.30.300.10">
    <property type="entry name" value="Baseplate protein-like domain - beta roll fold"/>
    <property type="match status" value="1"/>
</dbReference>
<evidence type="ECO:0000259" key="2">
    <source>
        <dbReference type="Pfam" id="PF21683"/>
    </source>
</evidence>
<evidence type="ECO:0000259" key="4">
    <source>
        <dbReference type="Pfam" id="PF22255"/>
    </source>
</evidence>
<dbReference type="Pfam" id="PF22255">
    <property type="entry name" value="Gp44-like_2nd"/>
    <property type="match status" value="1"/>
</dbReference>
<sequence length="391" mass="43924">MLTPNRIEVEIDGAVHHHWKSYDIDSDFLIPADAFSFELGVASDNNVLPNFAGKSAKVFINGSLVMTGIVDTTEHNLKKGQRTYNINGRDYASILLDCSAPITNVKGLTLIDAVRKIATPLGIKNIELKAESNPKLDKVDIDIGETAWEAIKRCANSAGLHPWFSADGILIIGGADYSSPPVATLCCMKNGEKNNFSEAQVTFDVSQRYSEVTFLGQTHGKLDDDNKNDLKWVWKDTSMQVYKPKTVVLGDVENLEALKKHAKKQLSDWKLDEFSLKIIVPDHKMQDGTLWQTGQRVHIIIEEYEIDAIFFLMGRRFMLSRTGGTQTELRFKQDGVWTPDAYPDKSEKARHRRGKKGKDDNSTSKSKRRKGRKSKRAKKARAEEIVLGLEE</sequence>
<dbReference type="InterPro" id="IPR053981">
    <property type="entry name" value="Gp44/GpP-like_2nd"/>
</dbReference>
<proteinExistence type="predicted"/>
<feature type="domain" description="Baseplate hub protein gp44-like N-terminal" evidence="2">
    <location>
        <begin position="7"/>
        <end position="90"/>
    </location>
</feature>
<dbReference type="AlphaFoldDB" id="A0A328BVZ2"/>
<dbReference type="InterPro" id="IPR023399">
    <property type="entry name" value="Baseplate-like_2-layer_sand"/>
</dbReference>
<dbReference type="PIRSF" id="PIRSF004440">
    <property type="entry name" value="GpP"/>
    <property type="match status" value="1"/>
</dbReference>
<protein>
    <submittedName>
        <fullName evidence="6">Phage tail protein</fullName>
    </submittedName>
</protein>
<evidence type="ECO:0000313" key="7">
    <source>
        <dbReference type="Proteomes" id="UP000248689"/>
    </source>
</evidence>
<dbReference type="Proteomes" id="UP000248689">
    <property type="component" value="Unassembled WGS sequence"/>
</dbReference>
<feature type="compositionally biased region" description="Basic residues" evidence="1">
    <location>
        <begin position="365"/>
        <end position="379"/>
    </location>
</feature>
<feature type="domain" description="Baseplate hub protein gp44/GpP-like second" evidence="4">
    <location>
        <begin position="93"/>
        <end position="173"/>
    </location>
</feature>
<organism evidence="6 7">
    <name type="scientific">Glaesserella australis</name>
    <dbReference type="NCBI Taxonomy" id="2094024"/>
    <lineage>
        <taxon>Bacteria</taxon>
        <taxon>Pseudomonadati</taxon>
        <taxon>Pseudomonadota</taxon>
        <taxon>Gammaproteobacteria</taxon>
        <taxon>Pasteurellales</taxon>
        <taxon>Pasteurellaceae</taxon>
        <taxon>Glaesserella</taxon>
    </lineage>
</organism>